<gene>
    <name evidence="8" type="ORF">C7H19_06100</name>
</gene>
<feature type="domain" description="AprE-like beta-barrel" evidence="7">
    <location>
        <begin position="375"/>
        <end position="466"/>
    </location>
</feature>
<evidence type="ECO:0000259" key="7">
    <source>
        <dbReference type="Pfam" id="PF26002"/>
    </source>
</evidence>
<keyword evidence="6" id="KW-0175">Coiled coil</keyword>
<keyword evidence="5" id="KW-0472">Membrane</keyword>
<dbReference type="OrthoDB" id="524912at2"/>
<dbReference type="Proteomes" id="UP000239001">
    <property type="component" value="Unassembled WGS sequence"/>
</dbReference>
<dbReference type="Pfam" id="PF26002">
    <property type="entry name" value="Beta-barrel_AprE"/>
    <property type="match status" value="1"/>
</dbReference>
<dbReference type="RefSeq" id="WP_106456011.1">
    <property type="nucleotide sequence ID" value="NZ_PXOH01000005.1"/>
</dbReference>
<reference evidence="8 9" key="2">
    <citation type="submission" date="2018-03" db="EMBL/GenBank/DDBJ databases">
        <authorList>
            <person name="Keele B.F."/>
        </authorList>
    </citation>
    <scope>NUCLEOTIDE SEQUENCE [LARGE SCALE GENOMIC DNA]</scope>
    <source>
        <strain evidence="8 9">CCALA 016</strain>
    </source>
</reference>
<dbReference type="EMBL" id="PXOH01000005">
    <property type="protein sequence ID" value="PSF38044.1"/>
    <property type="molecule type" value="Genomic_DNA"/>
</dbReference>
<dbReference type="AlphaFoldDB" id="A0A2T1M043"/>
<accession>A0A2T1M043</accession>
<reference evidence="8 9" key="1">
    <citation type="submission" date="2018-03" db="EMBL/GenBank/DDBJ databases">
        <title>The ancient ancestry and fast evolution of plastids.</title>
        <authorList>
            <person name="Moore K.R."/>
            <person name="Magnabosco C."/>
            <person name="Momper L."/>
            <person name="Gold D.A."/>
            <person name="Bosak T."/>
            <person name="Fournier G.P."/>
        </authorList>
    </citation>
    <scope>NUCLEOTIDE SEQUENCE [LARGE SCALE GENOMIC DNA]</scope>
    <source>
        <strain evidence="8 9">CCALA 016</strain>
    </source>
</reference>
<evidence type="ECO:0000256" key="5">
    <source>
        <dbReference type="ARBA" id="ARBA00023136"/>
    </source>
</evidence>
<evidence type="ECO:0000256" key="4">
    <source>
        <dbReference type="ARBA" id="ARBA00022989"/>
    </source>
</evidence>
<evidence type="ECO:0000256" key="2">
    <source>
        <dbReference type="ARBA" id="ARBA00009477"/>
    </source>
</evidence>
<dbReference type="GO" id="GO:0016020">
    <property type="term" value="C:membrane"/>
    <property type="evidence" value="ECO:0007669"/>
    <property type="project" value="UniProtKB-SubCell"/>
</dbReference>
<comment type="subcellular location">
    <subcellularLocation>
        <location evidence="1">Membrane</location>
        <topology evidence="1">Single-pass membrane protein</topology>
    </subcellularLocation>
</comment>
<organism evidence="8 9">
    <name type="scientific">Aphanothece hegewaldii CCALA 016</name>
    <dbReference type="NCBI Taxonomy" id="2107694"/>
    <lineage>
        <taxon>Bacteria</taxon>
        <taxon>Bacillati</taxon>
        <taxon>Cyanobacteriota</taxon>
        <taxon>Cyanophyceae</taxon>
        <taxon>Oscillatoriophycideae</taxon>
        <taxon>Chroococcales</taxon>
        <taxon>Aphanothecaceae</taxon>
        <taxon>Aphanothece</taxon>
    </lineage>
</organism>
<dbReference type="InterPro" id="IPR058982">
    <property type="entry name" value="Beta-barrel_AprE"/>
</dbReference>
<dbReference type="PANTHER" id="PTHR30386">
    <property type="entry name" value="MEMBRANE FUSION SUBUNIT OF EMRAB-TOLC MULTIDRUG EFFLUX PUMP"/>
    <property type="match status" value="1"/>
</dbReference>
<keyword evidence="9" id="KW-1185">Reference proteome</keyword>
<comment type="caution">
    <text evidence="8">The sequence shown here is derived from an EMBL/GenBank/DDBJ whole genome shotgun (WGS) entry which is preliminary data.</text>
</comment>
<evidence type="ECO:0000256" key="1">
    <source>
        <dbReference type="ARBA" id="ARBA00004167"/>
    </source>
</evidence>
<dbReference type="PRINTS" id="PR01490">
    <property type="entry name" value="RTXTOXIND"/>
</dbReference>
<feature type="coiled-coil region" evidence="6">
    <location>
        <begin position="243"/>
        <end position="277"/>
    </location>
</feature>
<sequence>MKSPIVFSPAHARYTKERFAEQNDYLSYELGKAIQELPPLYTRLLAGTISLLIFGGITWAYYAQVDEVATTTGKIIPSKSLRPVRAINDGIIREVTVKAGEQVKKDEILLEKDDAIAQTEINRLQNSVNLIKKDIARLNAERLNQIATGNTSQDQLQTARLGDYQARRITAQADANKQLATKQEAIARLSRLQENLKTARITQDKAATILEKAKEGLGNAKEKEKSLRVLVAPENQAIPRLEYVEVQNQIIQSEAEVIRAENELVTAKDKVISLEKDIAAQKQTILIAQESYQGALGQTNRLQTERQTEILTRLNQRQEELTSAAGQLEKAKKEKTFELIKAPVDGTVYEVKATQGPVQRGEDLLSILPSGDNIVLEVKVLNRDIGFINTGDRAKIKLTTFPFQEFGTIEGKVLRVDPNATVDEENKDLGLVYKTTIELEKKSMMVRGKEVALVPGMTATADIVTRQKSVLTFFIEPITRRFSDAFSVR</sequence>
<proteinExistence type="inferred from homology"/>
<feature type="coiled-coil region" evidence="6">
    <location>
        <begin position="175"/>
        <end position="202"/>
    </location>
</feature>
<comment type="similarity">
    <text evidence="2">Belongs to the membrane fusion protein (MFP) (TC 8.A.1) family.</text>
</comment>
<evidence type="ECO:0000313" key="9">
    <source>
        <dbReference type="Proteomes" id="UP000239001"/>
    </source>
</evidence>
<keyword evidence="4" id="KW-1133">Transmembrane helix</keyword>
<dbReference type="PANTHER" id="PTHR30386:SF26">
    <property type="entry name" value="TRANSPORT PROTEIN COMB"/>
    <property type="match status" value="1"/>
</dbReference>
<dbReference type="Gene3D" id="2.40.30.170">
    <property type="match status" value="1"/>
</dbReference>
<dbReference type="InterPro" id="IPR050739">
    <property type="entry name" value="MFP"/>
</dbReference>
<evidence type="ECO:0000256" key="3">
    <source>
        <dbReference type="ARBA" id="ARBA00022692"/>
    </source>
</evidence>
<evidence type="ECO:0000256" key="6">
    <source>
        <dbReference type="SAM" id="Coils"/>
    </source>
</evidence>
<name>A0A2T1M043_9CHRO</name>
<keyword evidence="3" id="KW-0812">Transmembrane</keyword>
<evidence type="ECO:0000313" key="8">
    <source>
        <dbReference type="EMBL" id="PSF38044.1"/>
    </source>
</evidence>
<protein>
    <submittedName>
        <fullName evidence="8">Hemolysin D</fullName>
    </submittedName>
</protein>